<accession>A0ACC3SMM3</accession>
<proteinExistence type="predicted"/>
<evidence type="ECO:0000313" key="2">
    <source>
        <dbReference type="Proteomes" id="UP001320706"/>
    </source>
</evidence>
<protein>
    <submittedName>
        <fullName evidence="1">Uncharacterized protein</fullName>
    </submittedName>
</protein>
<dbReference type="EMBL" id="JAMKPW020000003">
    <property type="protein sequence ID" value="KAK8219765.1"/>
    <property type="molecule type" value="Genomic_DNA"/>
</dbReference>
<reference evidence="1" key="1">
    <citation type="submission" date="2024-02" db="EMBL/GenBank/DDBJ databases">
        <title>Metagenome Assembled Genome of Zalaria obscura JY119.</title>
        <authorList>
            <person name="Vighnesh L."/>
            <person name="Jagadeeshwari U."/>
            <person name="Venkata Ramana C."/>
            <person name="Sasikala C."/>
        </authorList>
    </citation>
    <scope>NUCLEOTIDE SEQUENCE</scope>
    <source>
        <strain evidence="1">JY119</strain>
    </source>
</reference>
<gene>
    <name evidence="1" type="ORF">M8818_000739</name>
</gene>
<keyword evidence="2" id="KW-1185">Reference proteome</keyword>
<sequence length="268" mass="29775">MPFQYKKVLVIGATSGIGEALASKLAENGTKVIVTGRRKENLDKFVEKHGKDMAEAIQFDITQLDKVPGFAKSVMESHPDVDSVFLNSGIQRGFDFSKPDTVDLDELTTELNTNYLSYIHLTMAFLPYLQKQKNETSLIYTTSGLALVPMLRCANYCATKAALHHWILCLREQLKGGPGNVKVIEIFPPAVQTELHDEKHQPDIKNGGAIGMPLKDFTEETYAGLEAGKDQIAVGMSAGSFNSWEQDRQKAFHHMTEALNKMMSQHSK</sequence>
<organism evidence="1 2">
    <name type="scientific">Zalaria obscura</name>
    <dbReference type="NCBI Taxonomy" id="2024903"/>
    <lineage>
        <taxon>Eukaryota</taxon>
        <taxon>Fungi</taxon>
        <taxon>Dikarya</taxon>
        <taxon>Ascomycota</taxon>
        <taxon>Pezizomycotina</taxon>
        <taxon>Dothideomycetes</taxon>
        <taxon>Dothideomycetidae</taxon>
        <taxon>Dothideales</taxon>
        <taxon>Zalariaceae</taxon>
        <taxon>Zalaria</taxon>
    </lineage>
</organism>
<comment type="caution">
    <text evidence="1">The sequence shown here is derived from an EMBL/GenBank/DDBJ whole genome shotgun (WGS) entry which is preliminary data.</text>
</comment>
<name>A0ACC3SMM3_9PEZI</name>
<evidence type="ECO:0000313" key="1">
    <source>
        <dbReference type="EMBL" id="KAK8219765.1"/>
    </source>
</evidence>
<dbReference type="Proteomes" id="UP001320706">
    <property type="component" value="Unassembled WGS sequence"/>
</dbReference>